<dbReference type="GeneID" id="64974886"/>
<dbReference type="SUPFAM" id="SSF75304">
    <property type="entry name" value="Amidase signature (AS) enzymes"/>
    <property type="match status" value="1"/>
</dbReference>
<feature type="chain" id="PRO_5030672625" evidence="1">
    <location>
        <begin position="22"/>
        <end position="632"/>
    </location>
</feature>
<protein>
    <submittedName>
        <fullName evidence="3">Actin-related protein centractin of the dynactin complex</fullName>
    </submittedName>
</protein>
<evidence type="ECO:0000256" key="1">
    <source>
        <dbReference type="SAM" id="SignalP"/>
    </source>
</evidence>
<reference evidence="3" key="2">
    <citation type="submission" date="2021-02" db="EMBL/GenBank/DDBJ databases">
        <title>Aspergillus puulaauensis MK2 genome sequence.</title>
        <authorList>
            <person name="Futagami T."/>
            <person name="Mori K."/>
            <person name="Kadooka C."/>
            <person name="Tanaka T."/>
        </authorList>
    </citation>
    <scope>NUCLEOTIDE SEQUENCE</scope>
    <source>
        <strain evidence="3">MK2</strain>
    </source>
</reference>
<dbReference type="PANTHER" id="PTHR46310">
    <property type="entry name" value="AMIDASE 1"/>
    <property type="match status" value="1"/>
</dbReference>
<dbReference type="PANTHER" id="PTHR46310:SF7">
    <property type="entry name" value="AMIDASE 1"/>
    <property type="match status" value="1"/>
</dbReference>
<evidence type="ECO:0000313" key="3">
    <source>
        <dbReference type="EMBL" id="BCS24881.1"/>
    </source>
</evidence>
<feature type="domain" description="Amidase" evidence="2">
    <location>
        <begin position="194"/>
        <end position="376"/>
    </location>
</feature>
<dbReference type="Pfam" id="PF01425">
    <property type="entry name" value="Amidase"/>
    <property type="match status" value="1"/>
</dbReference>
<feature type="signal peptide" evidence="1">
    <location>
        <begin position="1"/>
        <end position="21"/>
    </location>
</feature>
<keyword evidence="4" id="KW-1185">Reference proteome</keyword>
<dbReference type="RefSeq" id="XP_041557075.1">
    <property type="nucleotide sequence ID" value="XM_041704495.1"/>
</dbReference>
<reference evidence="3" key="1">
    <citation type="submission" date="2021-01" db="EMBL/GenBank/DDBJ databases">
        <authorList>
            <consortium name="Aspergillus puulaauensis MK2 genome sequencing consortium"/>
            <person name="Kazuki M."/>
            <person name="Futagami T."/>
        </authorList>
    </citation>
    <scope>NUCLEOTIDE SEQUENCE</scope>
    <source>
        <strain evidence="3">MK2</strain>
    </source>
</reference>
<dbReference type="Proteomes" id="UP000654913">
    <property type="component" value="Chromosome 4"/>
</dbReference>
<accession>A0A7R8AMZ0</accession>
<keyword evidence="1" id="KW-0732">Signal</keyword>
<dbReference type="InterPro" id="IPR023631">
    <property type="entry name" value="Amidase_dom"/>
</dbReference>
<evidence type="ECO:0000313" key="4">
    <source>
        <dbReference type="Proteomes" id="UP000654913"/>
    </source>
</evidence>
<dbReference type="InterPro" id="IPR036928">
    <property type="entry name" value="AS_sf"/>
</dbReference>
<evidence type="ECO:0000259" key="2">
    <source>
        <dbReference type="Pfam" id="PF01425"/>
    </source>
</evidence>
<proteinExistence type="predicted"/>
<sequence length="632" mass="68645">MRIFRKVWMVIWLSFASTVLSAVVEPSGFSAKVDNVHYFVSPFPAGLAYNGSLQAMRPRAHLGFVPVTVVSEPEKDMEALFRNWTMKDDVWQPGFLDTVLLDGGNGTRKVSYYPDQDSTVITLHDGDNIPSGPYFLDISTGAAHQVYRLYDDFSGAFTQSLLQRPDGHFETLSAQVPSAASLTLGVPSRLYFPQTEEKPLAGVRIGVKDIYALAGVKRSNSNRAWYGLYPPENQTAPAIQSLIDAGAVVVGLQKLSQFANGAKATADWVDYHSPFNPRGDGYQDTASSSAGAGSSMASYPWLDLAVGSDTGGSIRGPASNQGVFGHRPSHGLVSLDNVMPLSPSMDTAGLLARDPALLDIANAAMYQRNYTRYTARHPPAYPKTLYTLDFPTDDTPTSRILADFAHKLARFLRTNVTALDMNAEWQRSGPSSVKGQTISQLLNLTYTTLITKDQVRLVRDSFYKDYAAVHNNRLPFIDPTSLSRWTWGASQPDSLLAEAHTNKTLFANWFNSQILPPATETCTSGFLLHTDSTGSFKAPRNQYLSPAALPFGFSNGEISVFAGVPDTVFPLGEIPGFSNITNHVEYLPVSVDVVAARGCDGLVASLARDLVKDGLLVQPKTGARIGGGEILL</sequence>
<gene>
    <name evidence="3" type="primary">ARP1_1</name>
    <name evidence="3" type="ORF">APUU_41325S</name>
</gene>
<dbReference type="AlphaFoldDB" id="A0A7R8AMZ0"/>
<dbReference type="KEGG" id="apuu:APUU_41325S"/>
<dbReference type="OrthoDB" id="443318at2759"/>
<dbReference type="EMBL" id="AP024446">
    <property type="protein sequence ID" value="BCS24881.1"/>
    <property type="molecule type" value="Genomic_DNA"/>
</dbReference>
<dbReference type="Gene3D" id="3.90.1300.10">
    <property type="entry name" value="Amidase signature (AS) domain"/>
    <property type="match status" value="1"/>
</dbReference>
<organism evidence="3 4">
    <name type="scientific">Aspergillus puulaauensis</name>
    <dbReference type="NCBI Taxonomy" id="1220207"/>
    <lineage>
        <taxon>Eukaryota</taxon>
        <taxon>Fungi</taxon>
        <taxon>Dikarya</taxon>
        <taxon>Ascomycota</taxon>
        <taxon>Pezizomycotina</taxon>
        <taxon>Eurotiomycetes</taxon>
        <taxon>Eurotiomycetidae</taxon>
        <taxon>Eurotiales</taxon>
        <taxon>Aspergillaceae</taxon>
        <taxon>Aspergillus</taxon>
    </lineage>
</organism>
<name>A0A7R8AMZ0_9EURO</name>